<gene>
    <name evidence="3" type="ORF">EVAR_99866_1</name>
</gene>
<sequence length="281" mass="30764">MPEWKGRVPLTRSHCERITNETGKQRDGKWQPELEPESVTWIHRKYVTPREFVYLGSLSANDGKHDRNIERRANAGYIMSGLVWFVSWFVTALAAAGDKKPQFVLEPPARVLWAATRGAHAHCRATGHPTPAVHWLTADGHPLTTIPGLSTGVVQAECSMQLHTNTVFCNFWIRPSKSDQLEGSILDRSNRSDRSFVDPPHPAAGADAAGGCPSAHTLSSLEELDSRFSKLPPSLVGLPHPYIGCRYGTEDLLLPHARASSRRGHDPDGSGGNGPLFGSIV</sequence>
<dbReference type="AlphaFoldDB" id="A0A4C1ZKS4"/>
<evidence type="ECO:0000313" key="4">
    <source>
        <dbReference type="Proteomes" id="UP000299102"/>
    </source>
</evidence>
<dbReference type="Proteomes" id="UP000299102">
    <property type="component" value="Unassembled WGS sequence"/>
</dbReference>
<reference evidence="3 4" key="1">
    <citation type="journal article" date="2019" name="Commun. Biol.">
        <title>The bagworm genome reveals a unique fibroin gene that provides high tensile strength.</title>
        <authorList>
            <person name="Kono N."/>
            <person name="Nakamura H."/>
            <person name="Ohtoshi R."/>
            <person name="Tomita M."/>
            <person name="Numata K."/>
            <person name="Arakawa K."/>
        </authorList>
    </citation>
    <scope>NUCLEOTIDE SEQUENCE [LARGE SCALE GENOMIC DNA]</scope>
</reference>
<proteinExistence type="predicted"/>
<dbReference type="OrthoDB" id="5969272at2759"/>
<dbReference type="Gene3D" id="2.60.40.10">
    <property type="entry name" value="Immunoglobulins"/>
    <property type="match status" value="1"/>
</dbReference>
<evidence type="ECO:0000313" key="3">
    <source>
        <dbReference type="EMBL" id="GBP87135.1"/>
    </source>
</evidence>
<feature type="region of interest" description="Disordered" evidence="1">
    <location>
        <begin position="258"/>
        <end position="281"/>
    </location>
</feature>
<organism evidence="3 4">
    <name type="scientific">Eumeta variegata</name>
    <name type="common">Bagworm moth</name>
    <name type="synonym">Eumeta japonica</name>
    <dbReference type="NCBI Taxonomy" id="151549"/>
    <lineage>
        <taxon>Eukaryota</taxon>
        <taxon>Metazoa</taxon>
        <taxon>Ecdysozoa</taxon>
        <taxon>Arthropoda</taxon>
        <taxon>Hexapoda</taxon>
        <taxon>Insecta</taxon>
        <taxon>Pterygota</taxon>
        <taxon>Neoptera</taxon>
        <taxon>Endopterygota</taxon>
        <taxon>Lepidoptera</taxon>
        <taxon>Glossata</taxon>
        <taxon>Ditrysia</taxon>
        <taxon>Tineoidea</taxon>
        <taxon>Psychidae</taxon>
        <taxon>Oiketicinae</taxon>
        <taxon>Eumeta</taxon>
    </lineage>
</organism>
<name>A0A4C1ZKS4_EUMVA</name>
<protein>
    <recommendedName>
        <fullName evidence="5">Ig-like domain-containing protein</fullName>
    </recommendedName>
</protein>
<comment type="caution">
    <text evidence="3">The sequence shown here is derived from an EMBL/GenBank/DDBJ whole genome shotgun (WGS) entry which is preliminary data.</text>
</comment>
<dbReference type="EMBL" id="BGZK01001837">
    <property type="protein sequence ID" value="GBP87135.1"/>
    <property type="molecule type" value="Genomic_DNA"/>
</dbReference>
<keyword evidence="2" id="KW-0812">Transmembrane</keyword>
<keyword evidence="2" id="KW-1133">Transmembrane helix</keyword>
<evidence type="ECO:0000256" key="1">
    <source>
        <dbReference type="SAM" id="MobiDB-lite"/>
    </source>
</evidence>
<dbReference type="STRING" id="151549.A0A4C1ZKS4"/>
<dbReference type="InterPro" id="IPR036179">
    <property type="entry name" value="Ig-like_dom_sf"/>
</dbReference>
<dbReference type="SUPFAM" id="SSF48726">
    <property type="entry name" value="Immunoglobulin"/>
    <property type="match status" value="1"/>
</dbReference>
<accession>A0A4C1ZKS4</accession>
<feature type="compositionally biased region" description="Low complexity" evidence="1">
    <location>
        <begin position="203"/>
        <end position="212"/>
    </location>
</feature>
<keyword evidence="4" id="KW-1185">Reference proteome</keyword>
<feature type="transmembrane region" description="Helical" evidence="2">
    <location>
        <begin position="77"/>
        <end position="97"/>
    </location>
</feature>
<evidence type="ECO:0008006" key="5">
    <source>
        <dbReference type="Google" id="ProtNLM"/>
    </source>
</evidence>
<evidence type="ECO:0000256" key="2">
    <source>
        <dbReference type="SAM" id="Phobius"/>
    </source>
</evidence>
<feature type="region of interest" description="Disordered" evidence="1">
    <location>
        <begin position="190"/>
        <end position="212"/>
    </location>
</feature>
<keyword evidence="2" id="KW-0472">Membrane</keyword>
<dbReference type="InterPro" id="IPR013783">
    <property type="entry name" value="Ig-like_fold"/>
</dbReference>